<dbReference type="SMART" id="SM00065">
    <property type="entry name" value="GAF"/>
    <property type="match status" value="1"/>
</dbReference>
<keyword evidence="3" id="KW-1185">Reference proteome</keyword>
<dbReference type="EMBL" id="FOAP01000009">
    <property type="protein sequence ID" value="SEL88489.1"/>
    <property type="molecule type" value="Genomic_DNA"/>
</dbReference>
<protein>
    <submittedName>
        <fullName evidence="2">GAF domain-containing protein</fullName>
    </submittedName>
</protein>
<dbReference type="InterPro" id="IPR003018">
    <property type="entry name" value="GAF"/>
</dbReference>
<feature type="domain" description="GAF" evidence="1">
    <location>
        <begin position="11"/>
        <end position="177"/>
    </location>
</feature>
<evidence type="ECO:0000313" key="2">
    <source>
        <dbReference type="EMBL" id="SEL88489.1"/>
    </source>
</evidence>
<accession>A0A1H7TVD4</accession>
<dbReference type="Pfam" id="PF01590">
    <property type="entry name" value="GAF"/>
    <property type="match status" value="1"/>
</dbReference>
<dbReference type="OrthoDB" id="5492969at2"/>
<proteinExistence type="predicted"/>
<dbReference type="SUPFAM" id="SSF55781">
    <property type="entry name" value="GAF domain-like"/>
    <property type="match status" value="1"/>
</dbReference>
<gene>
    <name evidence="2" type="ORF">SAMN05444354_109175</name>
</gene>
<reference evidence="3" key="1">
    <citation type="submission" date="2016-10" db="EMBL/GenBank/DDBJ databases">
        <authorList>
            <person name="Varghese N."/>
            <person name="Submissions S."/>
        </authorList>
    </citation>
    <scope>NUCLEOTIDE SEQUENCE [LARGE SCALE GENOMIC DNA]</scope>
    <source>
        <strain evidence="3">DSM 17044</strain>
    </source>
</reference>
<dbReference type="Proteomes" id="UP000182719">
    <property type="component" value="Unassembled WGS sequence"/>
</dbReference>
<dbReference type="Gene3D" id="3.30.450.40">
    <property type="match status" value="1"/>
</dbReference>
<evidence type="ECO:0000259" key="1">
    <source>
        <dbReference type="SMART" id="SM00065"/>
    </source>
</evidence>
<dbReference type="RefSeq" id="WP_075007858.1">
    <property type="nucleotide sequence ID" value="NZ_FOAP01000009.1"/>
</dbReference>
<organism evidence="2 3">
    <name type="scientific">Stigmatella aurantiaca</name>
    <dbReference type="NCBI Taxonomy" id="41"/>
    <lineage>
        <taxon>Bacteria</taxon>
        <taxon>Pseudomonadati</taxon>
        <taxon>Myxococcota</taxon>
        <taxon>Myxococcia</taxon>
        <taxon>Myxococcales</taxon>
        <taxon>Cystobacterineae</taxon>
        <taxon>Archangiaceae</taxon>
        <taxon>Stigmatella</taxon>
    </lineage>
</organism>
<evidence type="ECO:0000313" key="3">
    <source>
        <dbReference type="Proteomes" id="UP000182719"/>
    </source>
</evidence>
<sequence>MIELFTKISDATKLLLEKGFTPLHASSALSMVGSALKVDRVYIYENQPYPIRGRMLTDARYAWTVPGLTSPLESSTLQSLCLRELAPQWSELLSQGHLVNCLAKDAPPRMKFLLDDHKTRSLMLAPLRPSKEWWGFVGFDDCQQGRVWSAEEVILLKSLASGLSSALRHRQMRSSLSQTRSQLREMMALSVNR</sequence>
<name>A0A1H7TVD4_STIAU</name>
<dbReference type="AlphaFoldDB" id="A0A1H7TVD4"/>
<dbReference type="InterPro" id="IPR029016">
    <property type="entry name" value="GAF-like_dom_sf"/>
</dbReference>